<dbReference type="RefSeq" id="WP_076517320.1">
    <property type="nucleotide sequence ID" value="NZ_FTOH01000010.1"/>
</dbReference>
<evidence type="ECO:0000313" key="2">
    <source>
        <dbReference type="EMBL" id="SIT11182.1"/>
    </source>
</evidence>
<reference evidence="3" key="1">
    <citation type="submission" date="2017-01" db="EMBL/GenBank/DDBJ databases">
        <authorList>
            <person name="Varghese N."/>
            <person name="Submissions S."/>
        </authorList>
    </citation>
    <scope>NUCLEOTIDE SEQUENCE [LARGE SCALE GENOMIC DNA]</scope>
    <source>
        <strain evidence="3">DSM 24913</strain>
    </source>
</reference>
<dbReference type="STRING" id="484498.SAMN05421686_11050"/>
<feature type="domain" description="Anti-sigma K factor RskA C-terminal" evidence="1">
    <location>
        <begin position="101"/>
        <end position="219"/>
    </location>
</feature>
<dbReference type="Pfam" id="PF10099">
    <property type="entry name" value="RskA_C"/>
    <property type="match status" value="1"/>
</dbReference>
<protein>
    <submittedName>
        <fullName evidence="2">Anti-sigma-K factor RskA</fullName>
    </submittedName>
</protein>
<dbReference type="EMBL" id="FTOH01000010">
    <property type="protein sequence ID" value="SIT11182.1"/>
    <property type="molecule type" value="Genomic_DNA"/>
</dbReference>
<dbReference type="AlphaFoldDB" id="A0A1N7PKS1"/>
<dbReference type="GO" id="GO:0005886">
    <property type="term" value="C:plasma membrane"/>
    <property type="evidence" value="ECO:0007669"/>
    <property type="project" value="InterPro"/>
</dbReference>
<dbReference type="Proteomes" id="UP000185639">
    <property type="component" value="Unassembled WGS sequence"/>
</dbReference>
<sequence length="235" mass="25672">MNYLNDERLDALAADYVMGTMQGQARRRFVRLMQAYQKVRERVWHWEQLLAPMNGKVEAQQPPERVWQEISRRVGFIDTTQSAANDEPQSKGVMAWAGGFATAAVLLIGVFLMRPDPTVVPGVAPETMIEQVAVFTQDDQPLWLMEVAGNELTVQATAAVETSDQHDYELWIVPEDGSAPVSLGLMPESGRITRALAVNTHDIAIKAVAVSLEAPGGSVTGAPGEVLYVTGLTIL</sequence>
<accession>A0A1N7PKS1</accession>
<dbReference type="InterPro" id="IPR018764">
    <property type="entry name" value="RskA_C"/>
</dbReference>
<dbReference type="OrthoDB" id="5298046at2"/>
<gene>
    <name evidence="2" type="ORF">SAMN05421686_11050</name>
</gene>
<proteinExistence type="predicted"/>
<evidence type="ECO:0000313" key="3">
    <source>
        <dbReference type="Proteomes" id="UP000185639"/>
    </source>
</evidence>
<organism evidence="2 3">
    <name type="scientific">Thalassolituus maritimus</name>
    <dbReference type="NCBI Taxonomy" id="484498"/>
    <lineage>
        <taxon>Bacteria</taxon>
        <taxon>Pseudomonadati</taxon>
        <taxon>Pseudomonadota</taxon>
        <taxon>Gammaproteobacteria</taxon>
        <taxon>Oceanospirillales</taxon>
        <taxon>Oceanospirillaceae</taxon>
        <taxon>Thalassolituus</taxon>
    </lineage>
</organism>
<evidence type="ECO:0000259" key="1">
    <source>
        <dbReference type="Pfam" id="PF10099"/>
    </source>
</evidence>
<name>A0A1N7PKS1_9GAMM</name>
<keyword evidence="3" id="KW-1185">Reference proteome</keyword>